<keyword evidence="5 6" id="KW-0472">Membrane</keyword>
<feature type="transmembrane region" description="Helical" evidence="6">
    <location>
        <begin position="145"/>
        <end position="166"/>
    </location>
</feature>
<feature type="transmembrane region" description="Helical" evidence="6">
    <location>
        <begin position="178"/>
        <end position="203"/>
    </location>
</feature>
<dbReference type="GO" id="GO:0015171">
    <property type="term" value="F:amino acid transmembrane transporter activity"/>
    <property type="evidence" value="ECO:0007669"/>
    <property type="project" value="TreeGrafter"/>
</dbReference>
<gene>
    <name evidence="7" type="ORF">BD293_1797</name>
</gene>
<feature type="transmembrane region" description="Helical" evidence="6">
    <location>
        <begin position="6"/>
        <end position="26"/>
    </location>
</feature>
<dbReference type="Pfam" id="PF01810">
    <property type="entry name" value="LysE"/>
    <property type="match status" value="1"/>
</dbReference>
<protein>
    <submittedName>
        <fullName evidence="7">L-lysine exporter family protein LysE/ArgO</fullName>
    </submittedName>
</protein>
<feature type="transmembrane region" description="Helical" evidence="6">
    <location>
        <begin position="67"/>
        <end position="86"/>
    </location>
</feature>
<dbReference type="RefSeq" id="WP_211841004.1">
    <property type="nucleotide sequence ID" value="NZ_VFPT01000001.1"/>
</dbReference>
<dbReference type="PANTHER" id="PTHR30086">
    <property type="entry name" value="ARGININE EXPORTER PROTEIN ARGO"/>
    <property type="match status" value="1"/>
</dbReference>
<comment type="subcellular location">
    <subcellularLocation>
        <location evidence="1">Cell membrane</location>
        <topology evidence="1">Multi-pass membrane protein</topology>
    </subcellularLocation>
</comment>
<comment type="caution">
    <text evidence="7">The sequence shown here is derived from an EMBL/GenBank/DDBJ whole genome shotgun (WGS) entry which is preliminary data.</text>
</comment>
<feature type="transmembrane region" description="Helical" evidence="6">
    <location>
        <begin position="38"/>
        <end position="61"/>
    </location>
</feature>
<evidence type="ECO:0000256" key="1">
    <source>
        <dbReference type="ARBA" id="ARBA00004651"/>
    </source>
</evidence>
<evidence type="ECO:0000313" key="7">
    <source>
        <dbReference type="EMBL" id="TQM93169.1"/>
    </source>
</evidence>
<evidence type="ECO:0000256" key="4">
    <source>
        <dbReference type="ARBA" id="ARBA00022989"/>
    </source>
</evidence>
<name>A0A543KDM1_9RHOB</name>
<proteinExistence type="predicted"/>
<dbReference type="PANTHER" id="PTHR30086:SF20">
    <property type="entry name" value="ARGININE EXPORTER PROTEIN ARGO-RELATED"/>
    <property type="match status" value="1"/>
</dbReference>
<evidence type="ECO:0000256" key="3">
    <source>
        <dbReference type="ARBA" id="ARBA00022692"/>
    </source>
</evidence>
<keyword evidence="3 6" id="KW-0812">Transmembrane</keyword>
<keyword evidence="8" id="KW-1185">Reference proteome</keyword>
<reference evidence="7 8" key="1">
    <citation type="submission" date="2019-06" db="EMBL/GenBank/DDBJ databases">
        <title>Genomic Encyclopedia of Archaeal and Bacterial Type Strains, Phase II (KMG-II): from individual species to whole genera.</title>
        <authorList>
            <person name="Goeker M."/>
        </authorList>
    </citation>
    <scope>NUCLEOTIDE SEQUENCE [LARGE SCALE GENOMIC DNA]</scope>
    <source>
        <strain evidence="7 8">DSM 18423</strain>
    </source>
</reference>
<dbReference type="AlphaFoldDB" id="A0A543KDM1"/>
<dbReference type="InterPro" id="IPR001123">
    <property type="entry name" value="LeuE-type"/>
</dbReference>
<evidence type="ECO:0000256" key="5">
    <source>
        <dbReference type="ARBA" id="ARBA00023136"/>
    </source>
</evidence>
<evidence type="ECO:0000256" key="6">
    <source>
        <dbReference type="SAM" id="Phobius"/>
    </source>
</evidence>
<dbReference type="EMBL" id="VFPT01000001">
    <property type="protein sequence ID" value="TQM93169.1"/>
    <property type="molecule type" value="Genomic_DNA"/>
</dbReference>
<feature type="transmembrane region" description="Helical" evidence="6">
    <location>
        <begin position="107"/>
        <end position="125"/>
    </location>
</feature>
<keyword evidence="4 6" id="KW-1133">Transmembrane helix</keyword>
<dbReference type="Proteomes" id="UP000320582">
    <property type="component" value="Unassembled WGS sequence"/>
</dbReference>
<evidence type="ECO:0000256" key="2">
    <source>
        <dbReference type="ARBA" id="ARBA00022475"/>
    </source>
</evidence>
<keyword evidence="2" id="KW-1003">Cell membrane</keyword>
<sequence>MLGSGVAGFLSGLGLIAAIGAQNAFVLRQGLRREHVGAVVLICAISDAILVALGVAGAQALTSTYSGFQTVMLWGGVGFLLVYGGLRFRAAWQGGTALVPMQTKPAPLRRVVLICLALTWLNPHVYLDTVALLGALSMQYAPYNWGFGAGAILASFVFFATLGYGARLLAPVLARPRAWVVLEVGIGLIMWAIAATLALRALAA</sequence>
<accession>A0A543KDM1</accession>
<dbReference type="GO" id="GO:0005886">
    <property type="term" value="C:plasma membrane"/>
    <property type="evidence" value="ECO:0007669"/>
    <property type="project" value="UniProtKB-SubCell"/>
</dbReference>
<evidence type="ECO:0000313" key="8">
    <source>
        <dbReference type="Proteomes" id="UP000320582"/>
    </source>
</evidence>
<organism evidence="7 8">
    <name type="scientific">Roseinatronobacter monicus</name>
    <dbReference type="NCBI Taxonomy" id="393481"/>
    <lineage>
        <taxon>Bacteria</taxon>
        <taxon>Pseudomonadati</taxon>
        <taxon>Pseudomonadota</taxon>
        <taxon>Alphaproteobacteria</taxon>
        <taxon>Rhodobacterales</taxon>
        <taxon>Paracoccaceae</taxon>
        <taxon>Roseinatronobacter</taxon>
    </lineage>
</organism>